<keyword evidence="14" id="KW-0378">Hydrolase</keyword>
<gene>
    <name evidence="19" type="primary">ribG</name>
    <name evidence="19" type="ORF">GOEFS_049_00300</name>
</gene>
<dbReference type="AlphaFoldDB" id="H0QZF8"/>
<feature type="binding site" evidence="16">
    <location>
        <position position="213"/>
    </location>
    <ligand>
        <name>NADP(+)</name>
        <dbReference type="ChEBI" id="CHEBI:58349"/>
    </ligand>
</feature>
<dbReference type="Gene3D" id="3.40.430.10">
    <property type="entry name" value="Dihydrofolate Reductase, subunit A"/>
    <property type="match status" value="2"/>
</dbReference>
<dbReference type="PANTHER" id="PTHR38011">
    <property type="entry name" value="DIHYDROFOLATE REDUCTASE FAMILY PROTEIN (AFU_ORTHOLOGUE AFUA_8G06820)"/>
    <property type="match status" value="1"/>
</dbReference>
<feature type="binding site" evidence="16">
    <location>
        <position position="197"/>
    </location>
    <ligand>
        <name>substrate</name>
    </ligand>
</feature>
<feature type="active site" description="Proton donor" evidence="15">
    <location>
        <position position="60"/>
    </location>
</feature>
<evidence type="ECO:0000256" key="5">
    <source>
        <dbReference type="ARBA" id="ARBA00007417"/>
    </source>
</evidence>
<comment type="similarity">
    <text evidence="5 14">In the C-terminal section; belongs to the HTP reductase family.</text>
</comment>
<dbReference type="Proteomes" id="UP000035034">
    <property type="component" value="Unassembled WGS sequence"/>
</dbReference>
<feature type="domain" description="CMP/dCMP-type deaminase" evidence="18">
    <location>
        <begin position="8"/>
        <end position="119"/>
    </location>
</feature>
<comment type="pathway">
    <text evidence="2 14">Cofactor biosynthesis; riboflavin biosynthesis; 5-amino-6-(D-ribitylamino)uracil from GTP: step 2/4.</text>
</comment>
<feature type="binding site" evidence="16">
    <location>
        <position position="183"/>
    </location>
    <ligand>
        <name>substrate</name>
    </ligand>
</feature>
<evidence type="ECO:0000313" key="19">
    <source>
        <dbReference type="EMBL" id="GAB18209.1"/>
    </source>
</evidence>
<dbReference type="RefSeq" id="WP_007317546.1">
    <property type="nucleotide sequence ID" value="NZ_BAEH01000049.1"/>
</dbReference>
<dbReference type="SUPFAM" id="SSF53597">
    <property type="entry name" value="Dihydrofolate reductase-like"/>
    <property type="match status" value="1"/>
</dbReference>
<dbReference type="GO" id="GO:0008703">
    <property type="term" value="F:5-amino-6-(5-phosphoribosylamino)uracil reductase activity"/>
    <property type="evidence" value="ECO:0007669"/>
    <property type="project" value="UniProtKB-EC"/>
</dbReference>
<dbReference type="GO" id="GO:0008835">
    <property type="term" value="F:diaminohydroxyphosphoribosylaminopyrimidine deaminase activity"/>
    <property type="evidence" value="ECO:0007669"/>
    <property type="project" value="UniProtKB-EC"/>
</dbReference>
<keyword evidence="9 14" id="KW-0521">NADP</keyword>
<comment type="caution">
    <text evidence="19">The sequence shown here is derived from an EMBL/GenBank/DDBJ whole genome shotgun (WGS) entry which is preliminary data.</text>
</comment>
<protein>
    <recommendedName>
        <fullName evidence="14">Riboflavin biosynthesis protein RibD</fullName>
    </recommendedName>
    <domain>
        <recommendedName>
            <fullName evidence="14">Diaminohydroxyphosphoribosylaminopyrimidine deaminase</fullName>
            <shortName evidence="14">DRAP deaminase</shortName>
            <ecNumber evidence="14">3.5.4.26</ecNumber>
        </recommendedName>
        <alternativeName>
            <fullName evidence="14">Riboflavin-specific deaminase</fullName>
        </alternativeName>
    </domain>
    <domain>
        <recommendedName>
            <fullName evidence="14">5-amino-6-(5-phosphoribosylamino)uracil reductase</fullName>
            <ecNumber evidence="14">1.1.1.193</ecNumber>
        </recommendedName>
        <alternativeName>
            <fullName evidence="14">HTP reductase</fullName>
        </alternativeName>
    </domain>
</protein>
<dbReference type="Pfam" id="PF00383">
    <property type="entry name" value="dCMP_cyt_deam_1"/>
    <property type="match status" value="1"/>
</dbReference>
<evidence type="ECO:0000256" key="9">
    <source>
        <dbReference type="ARBA" id="ARBA00022857"/>
    </source>
</evidence>
<evidence type="ECO:0000256" key="17">
    <source>
        <dbReference type="PIRSR" id="PIRSR006769-3"/>
    </source>
</evidence>
<feature type="binding site" evidence="17">
    <location>
        <position position="92"/>
    </location>
    <ligand>
        <name>Zn(2+)</name>
        <dbReference type="ChEBI" id="CHEBI:29105"/>
        <note>catalytic</note>
    </ligand>
</feature>
<keyword evidence="8 14" id="KW-0862">Zinc</keyword>
<dbReference type="Gene3D" id="3.40.140.10">
    <property type="entry name" value="Cytidine Deaminase, domain 2"/>
    <property type="match status" value="1"/>
</dbReference>
<dbReference type="InterPro" id="IPR024072">
    <property type="entry name" value="DHFR-like_dom_sf"/>
</dbReference>
<comment type="similarity">
    <text evidence="4 14">In the N-terminal section; belongs to the cytidine and deoxycytidylate deaminase family.</text>
</comment>
<feature type="binding site" evidence="16">
    <location>
        <position position="167"/>
    </location>
    <ligand>
        <name>substrate</name>
    </ligand>
</feature>
<comment type="function">
    <text evidence="1 14">Converts 2,5-diamino-6-(ribosylamino)-4(3h)-pyrimidinone 5'-phosphate into 5-amino-6-(ribosylamino)-2,4(1h,3h)-pyrimidinedione 5'-phosphate.</text>
</comment>
<dbReference type="CDD" id="cd01284">
    <property type="entry name" value="Riboflavin_deaminase-reductase"/>
    <property type="match status" value="1"/>
</dbReference>
<comment type="cofactor">
    <cofactor evidence="14 17">
        <name>Zn(2+)</name>
        <dbReference type="ChEBI" id="CHEBI:29105"/>
    </cofactor>
    <text evidence="14 17">Binds 1 zinc ion.</text>
</comment>
<evidence type="ECO:0000256" key="11">
    <source>
        <dbReference type="ARBA" id="ARBA00023268"/>
    </source>
</evidence>
<evidence type="ECO:0000256" key="2">
    <source>
        <dbReference type="ARBA" id="ARBA00004882"/>
    </source>
</evidence>
<dbReference type="PROSITE" id="PS00903">
    <property type="entry name" value="CYT_DCMP_DEAMINASES_1"/>
    <property type="match status" value="1"/>
</dbReference>
<feature type="binding site" evidence="16">
    <location>
        <begin position="280"/>
        <end position="286"/>
    </location>
    <ligand>
        <name>NADP(+)</name>
        <dbReference type="ChEBI" id="CHEBI:58349"/>
    </ligand>
</feature>
<comment type="catalytic activity">
    <reaction evidence="13 14">
        <text>2,5-diamino-6-hydroxy-4-(5-phosphoribosylamino)-pyrimidine + H2O + H(+) = 5-amino-6-(5-phospho-D-ribosylamino)uracil + NH4(+)</text>
        <dbReference type="Rhea" id="RHEA:21868"/>
        <dbReference type="ChEBI" id="CHEBI:15377"/>
        <dbReference type="ChEBI" id="CHEBI:15378"/>
        <dbReference type="ChEBI" id="CHEBI:28938"/>
        <dbReference type="ChEBI" id="CHEBI:58453"/>
        <dbReference type="ChEBI" id="CHEBI:58614"/>
        <dbReference type="EC" id="3.5.4.26"/>
    </reaction>
</comment>
<proteinExistence type="inferred from homology"/>
<feature type="binding site" evidence="16">
    <location>
        <position position="278"/>
    </location>
    <ligand>
        <name>substrate</name>
    </ligand>
</feature>
<dbReference type="EMBL" id="BAEH01000049">
    <property type="protein sequence ID" value="GAB18209.1"/>
    <property type="molecule type" value="Genomic_DNA"/>
</dbReference>
<dbReference type="GO" id="GO:0009231">
    <property type="term" value="P:riboflavin biosynthetic process"/>
    <property type="evidence" value="ECO:0007669"/>
    <property type="project" value="UniProtKB-UniPathway"/>
</dbReference>
<evidence type="ECO:0000256" key="8">
    <source>
        <dbReference type="ARBA" id="ARBA00022833"/>
    </source>
</evidence>
<dbReference type="Pfam" id="PF01872">
    <property type="entry name" value="RibD_C"/>
    <property type="match status" value="1"/>
</dbReference>
<evidence type="ECO:0000256" key="16">
    <source>
        <dbReference type="PIRSR" id="PIRSR006769-2"/>
    </source>
</evidence>
<keyword evidence="7 14" id="KW-0479">Metal-binding</keyword>
<organism evidence="19 20">
    <name type="scientific">Gordonia effusa NBRC 100432</name>
    <dbReference type="NCBI Taxonomy" id="1077974"/>
    <lineage>
        <taxon>Bacteria</taxon>
        <taxon>Bacillati</taxon>
        <taxon>Actinomycetota</taxon>
        <taxon>Actinomycetes</taxon>
        <taxon>Mycobacteriales</taxon>
        <taxon>Gordoniaceae</taxon>
        <taxon>Gordonia</taxon>
    </lineage>
</organism>
<dbReference type="eggNOG" id="COG0117">
    <property type="taxonomic scope" value="Bacteria"/>
</dbReference>
<feature type="binding site" evidence="17">
    <location>
        <position position="83"/>
    </location>
    <ligand>
        <name>Zn(2+)</name>
        <dbReference type="ChEBI" id="CHEBI:29105"/>
        <note>catalytic</note>
    </ligand>
</feature>
<evidence type="ECO:0000256" key="1">
    <source>
        <dbReference type="ARBA" id="ARBA00002151"/>
    </source>
</evidence>
<keyword evidence="6 14" id="KW-0686">Riboflavin biosynthesis</keyword>
<dbReference type="GO" id="GO:0008270">
    <property type="term" value="F:zinc ion binding"/>
    <property type="evidence" value="ECO:0007669"/>
    <property type="project" value="InterPro"/>
</dbReference>
<comment type="pathway">
    <text evidence="3 14">Cofactor biosynthesis; riboflavin biosynthesis; 5-amino-6-(D-ribitylamino)uracil from GTP: step 3/4.</text>
</comment>
<name>H0QZF8_9ACTN</name>
<evidence type="ECO:0000256" key="14">
    <source>
        <dbReference type="PIRNR" id="PIRNR006769"/>
    </source>
</evidence>
<comment type="catalytic activity">
    <reaction evidence="12 14">
        <text>5-amino-6-(5-phospho-D-ribitylamino)uracil + NADP(+) = 5-amino-6-(5-phospho-D-ribosylamino)uracil + NADPH + H(+)</text>
        <dbReference type="Rhea" id="RHEA:17845"/>
        <dbReference type="ChEBI" id="CHEBI:15378"/>
        <dbReference type="ChEBI" id="CHEBI:57783"/>
        <dbReference type="ChEBI" id="CHEBI:58349"/>
        <dbReference type="ChEBI" id="CHEBI:58421"/>
        <dbReference type="ChEBI" id="CHEBI:58453"/>
        <dbReference type="EC" id="1.1.1.193"/>
    </reaction>
</comment>
<keyword evidence="10 14" id="KW-0560">Oxidoreductase</keyword>
<dbReference type="PIRSF" id="PIRSF006769">
    <property type="entry name" value="RibD"/>
    <property type="match status" value="1"/>
</dbReference>
<dbReference type="PANTHER" id="PTHR38011:SF7">
    <property type="entry name" value="2,5-DIAMINO-6-RIBOSYLAMINO-4(3H)-PYRIMIDINONE 5'-PHOSPHATE REDUCTASE"/>
    <property type="match status" value="1"/>
</dbReference>
<evidence type="ECO:0000256" key="10">
    <source>
        <dbReference type="ARBA" id="ARBA00023002"/>
    </source>
</evidence>
<sequence>MPTELSVDGLHAAMTAAIAESVGALGISSPNPPVGAVILDAAGNVVGIGHTQPAGSAHAEVMALRAAGERARGGTAVVTLEPCNHTGRTGPCSRALLEAGVSTVYYGVADPNPAAAGGAATLSAEGVRVIGGADLTTELTRLVEAGPLRAWLHRQRTGLPLVTAKIAATVDGRIAAPDGTSRWITGERARAAAHEQRGRVDAIIVGTGTVRVDNPSLTARFPGGELREHQPIRIVMGNSDIGSDARVLDEAAQTMRVRTHNPLDVLAAVPDALWVLVEGGPRVIGAFLAADIVDEVDLYLAPAILGAGYSAVEIGSATTISDLRRFTFGQPRMLGEDLLVTLRR</sequence>
<feature type="binding site" evidence="16">
    <location>
        <position position="217"/>
    </location>
    <ligand>
        <name>substrate</name>
    </ligand>
</feature>
<reference evidence="19 20" key="1">
    <citation type="submission" date="2011-12" db="EMBL/GenBank/DDBJ databases">
        <title>Whole genome shotgun sequence of Gordonia effusa NBRC 100432.</title>
        <authorList>
            <person name="Yoshida I."/>
            <person name="Takarada H."/>
            <person name="Hosoyama A."/>
            <person name="Tsuchikane K."/>
            <person name="Katsumata H."/>
            <person name="Yamazaki S."/>
            <person name="Fujita N."/>
        </authorList>
    </citation>
    <scope>NUCLEOTIDE SEQUENCE [LARGE SCALE GENOMIC DNA]</scope>
    <source>
        <strain evidence="19 20">NBRC 100432</strain>
    </source>
</reference>
<evidence type="ECO:0000313" key="20">
    <source>
        <dbReference type="Proteomes" id="UP000035034"/>
    </source>
</evidence>
<evidence type="ECO:0000256" key="4">
    <source>
        <dbReference type="ARBA" id="ARBA00005259"/>
    </source>
</evidence>
<dbReference type="NCBIfam" id="TIGR00326">
    <property type="entry name" value="eubact_ribD"/>
    <property type="match status" value="1"/>
</dbReference>
<feature type="binding site" evidence="16">
    <location>
        <position position="220"/>
    </location>
    <ligand>
        <name>substrate</name>
    </ligand>
</feature>
<dbReference type="InterPro" id="IPR050765">
    <property type="entry name" value="Riboflavin_Biosynth_HTPR"/>
</dbReference>
<dbReference type="OrthoDB" id="9800865at2"/>
<keyword evidence="11" id="KW-0511">Multifunctional enzyme</keyword>
<dbReference type="EC" id="3.5.4.26" evidence="14"/>
<dbReference type="InterPro" id="IPR004794">
    <property type="entry name" value="Eubact_RibD"/>
</dbReference>
<keyword evidence="20" id="KW-1185">Reference proteome</keyword>
<dbReference type="eggNOG" id="COG1985">
    <property type="taxonomic scope" value="Bacteria"/>
</dbReference>
<accession>H0QZF8</accession>
<evidence type="ECO:0000256" key="7">
    <source>
        <dbReference type="ARBA" id="ARBA00022723"/>
    </source>
</evidence>
<evidence type="ECO:0000256" key="13">
    <source>
        <dbReference type="ARBA" id="ARBA00049886"/>
    </source>
</evidence>
<dbReference type="SUPFAM" id="SSF53927">
    <property type="entry name" value="Cytidine deaminase-like"/>
    <property type="match status" value="1"/>
</dbReference>
<feature type="binding site" evidence="16">
    <location>
        <position position="181"/>
    </location>
    <ligand>
        <name>substrate</name>
    </ligand>
</feature>
<dbReference type="STRING" id="1077974.GOEFS_049_00300"/>
<evidence type="ECO:0000256" key="12">
    <source>
        <dbReference type="ARBA" id="ARBA00049861"/>
    </source>
</evidence>
<dbReference type="InterPro" id="IPR002734">
    <property type="entry name" value="RibDG_C"/>
</dbReference>
<dbReference type="PROSITE" id="PS51747">
    <property type="entry name" value="CYT_DCMP_DEAMINASES_2"/>
    <property type="match status" value="1"/>
</dbReference>
<evidence type="ECO:0000256" key="6">
    <source>
        <dbReference type="ARBA" id="ARBA00022619"/>
    </source>
</evidence>
<feature type="binding site" evidence="16">
    <location>
        <position position="209"/>
    </location>
    <ligand>
        <name>NADP(+)</name>
        <dbReference type="ChEBI" id="CHEBI:58349"/>
    </ligand>
</feature>
<feature type="binding site" evidence="17">
    <location>
        <position position="58"/>
    </location>
    <ligand>
        <name>Zn(2+)</name>
        <dbReference type="ChEBI" id="CHEBI:29105"/>
        <note>catalytic</note>
    </ligand>
</feature>
<dbReference type="InterPro" id="IPR016192">
    <property type="entry name" value="APOBEC/CMP_deaminase_Zn-bd"/>
</dbReference>
<dbReference type="InterPro" id="IPR002125">
    <property type="entry name" value="CMP_dCMP_dom"/>
</dbReference>
<evidence type="ECO:0000256" key="3">
    <source>
        <dbReference type="ARBA" id="ARBA00004910"/>
    </source>
</evidence>
<dbReference type="EC" id="1.1.1.193" evidence="14"/>
<dbReference type="InterPro" id="IPR016193">
    <property type="entry name" value="Cytidine_deaminase-like"/>
</dbReference>
<dbReference type="UniPathway" id="UPA00275">
    <property type="reaction ID" value="UER00401"/>
</dbReference>
<evidence type="ECO:0000259" key="18">
    <source>
        <dbReference type="PROSITE" id="PS51747"/>
    </source>
</evidence>
<evidence type="ECO:0000256" key="15">
    <source>
        <dbReference type="PIRSR" id="PIRSR006769-1"/>
    </source>
</evidence>